<dbReference type="Proteomes" id="UP001198242">
    <property type="component" value="Unassembled WGS sequence"/>
</dbReference>
<keyword evidence="2" id="KW-0238">DNA-binding</keyword>
<accession>A0AAE3E0V2</accession>
<organism evidence="5 6">
    <name type="scientific">Hominilimicola fabiformis</name>
    <dbReference type="NCBI Taxonomy" id="2885356"/>
    <lineage>
        <taxon>Bacteria</taxon>
        <taxon>Bacillati</taxon>
        <taxon>Bacillota</taxon>
        <taxon>Clostridia</taxon>
        <taxon>Eubacteriales</taxon>
        <taxon>Oscillospiraceae</taxon>
        <taxon>Hominilimicola</taxon>
    </lineage>
</organism>
<dbReference type="SUPFAM" id="SSF46689">
    <property type="entry name" value="Homeodomain-like"/>
    <property type="match status" value="2"/>
</dbReference>
<dbReference type="AlphaFoldDB" id="A0AAE3E0V2"/>
<dbReference type="Pfam" id="PF12833">
    <property type="entry name" value="HTH_18"/>
    <property type="match status" value="1"/>
</dbReference>
<dbReference type="PROSITE" id="PS01124">
    <property type="entry name" value="HTH_ARAC_FAMILY_2"/>
    <property type="match status" value="1"/>
</dbReference>
<evidence type="ECO:0000259" key="4">
    <source>
        <dbReference type="PROSITE" id="PS01124"/>
    </source>
</evidence>
<dbReference type="PANTHER" id="PTHR43280">
    <property type="entry name" value="ARAC-FAMILY TRANSCRIPTIONAL REGULATOR"/>
    <property type="match status" value="1"/>
</dbReference>
<dbReference type="PRINTS" id="PR00032">
    <property type="entry name" value="HTHARAC"/>
</dbReference>
<dbReference type="InterPro" id="IPR009057">
    <property type="entry name" value="Homeodomain-like_sf"/>
</dbReference>
<dbReference type="InterPro" id="IPR014710">
    <property type="entry name" value="RmlC-like_jellyroll"/>
</dbReference>
<dbReference type="RefSeq" id="WP_308457005.1">
    <property type="nucleotide sequence ID" value="NZ_JAJEQM010000018.1"/>
</dbReference>
<dbReference type="GO" id="GO:0003700">
    <property type="term" value="F:DNA-binding transcription factor activity"/>
    <property type="evidence" value="ECO:0007669"/>
    <property type="project" value="InterPro"/>
</dbReference>
<dbReference type="InterPro" id="IPR018060">
    <property type="entry name" value="HTH_AraC"/>
</dbReference>
<dbReference type="SUPFAM" id="SSF51215">
    <property type="entry name" value="Regulatory protein AraC"/>
    <property type="match status" value="1"/>
</dbReference>
<proteinExistence type="predicted"/>
<dbReference type="EMBL" id="JAJEQM010000018">
    <property type="protein sequence ID" value="MCC2211513.1"/>
    <property type="molecule type" value="Genomic_DNA"/>
</dbReference>
<dbReference type="PANTHER" id="PTHR43280:SF2">
    <property type="entry name" value="HTH-TYPE TRANSCRIPTIONAL REGULATOR EXSA"/>
    <property type="match status" value="1"/>
</dbReference>
<evidence type="ECO:0000313" key="5">
    <source>
        <dbReference type="EMBL" id="MCC2211513.1"/>
    </source>
</evidence>
<dbReference type="InterPro" id="IPR020449">
    <property type="entry name" value="Tscrpt_reg_AraC-type_HTH"/>
</dbReference>
<dbReference type="GO" id="GO:0043565">
    <property type="term" value="F:sequence-specific DNA binding"/>
    <property type="evidence" value="ECO:0007669"/>
    <property type="project" value="InterPro"/>
</dbReference>
<keyword evidence="1" id="KW-0805">Transcription regulation</keyword>
<dbReference type="SMART" id="SM00342">
    <property type="entry name" value="HTH_ARAC"/>
    <property type="match status" value="1"/>
</dbReference>
<dbReference type="InterPro" id="IPR003313">
    <property type="entry name" value="AraC-bd"/>
</dbReference>
<evidence type="ECO:0000313" key="6">
    <source>
        <dbReference type="Proteomes" id="UP001198242"/>
    </source>
</evidence>
<sequence>MANGYNPLNDWFYLNRQTRKKGDRQSNLHYHHSYEIFIILRGSTTLLADDKLISVSKNEIVLLKPDDLHKNNGGTEHERYALHFTEHYLSQYMLPDAYQNLLNMFNNQKIHLDSAQFSSVIEIIQRMEQNPNYSYIHICELLTILSSCKNTEKKKVSEKHRTIDLILEYINKNYQTVQNLDDISDAVHISKPHLCKLFKQEMNITVSDYLNTVRINNACELLRNSKHSITDIATACGYNSSTYFCKTFRHIVHMSPNEYRKHIDTN</sequence>
<dbReference type="Gene3D" id="2.60.120.10">
    <property type="entry name" value="Jelly Rolls"/>
    <property type="match status" value="1"/>
</dbReference>
<evidence type="ECO:0000256" key="3">
    <source>
        <dbReference type="ARBA" id="ARBA00023163"/>
    </source>
</evidence>
<keyword evidence="6" id="KW-1185">Reference proteome</keyword>
<evidence type="ECO:0000256" key="1">
    <source>
        <dbReference type="ARBA" id="ARBA00023015"/>
    </source>
</evidence>
<dbReference type="Pfam" id="PF02311">
    <property type="entry name" value="AraC_binding"/>
    <property type="match status" value="1"/>
</dbReference>
<comment type="caution">
    <text evidence="5">The sequence shown here is derived from an EMBL/GenBank/DDBJ whole genome shotgun (WGS) entry which is preliminary data.</text>
</comment>
<evidence type="ECO:0000256" key="2">
    <source>
        <dbReference type="ARBA" id="ARBA00023125"/>
    </source>
</evidence>
<dbReference type="Gene3D" id="1.10.10.60">
    <property type="entry name" value="Homeodomain-like"/>
    <property type="match status" value="2"/>
</dbReference>
<dbReference type="InterPro" id="IPR037923">
    <property type="entry name" value="HTH-like"/>
</dbReference>
<keyword evidence="3" id="KW-0804">Transcription</keyword>
<feature type="domain" description="HTH araC/xylS-type" evidence="4">
    <location>
        <begin position="164"/>
        <end position="262"/>
    </location>
</feature>
<name>A0AAE3E0V2_9FIRM</name>
<reference evidence="5 6" key="1">
    <citation type="submission" date="2021-10" db="EMBL/GenBank/DDBJ databases">
        <title>Anaerobic single-cell dispensing facilitates the cultivation of human gut bacteria.</title>
        <authorList>
            <person name="Afrizal A."/>
        </authorList>
    </citation>
    <scope>NUCLEOTIDE SEQUENCE [LARGE SCALE GENOMIC DNA]</scope>
    <source>
        <strain evidence="5 6">CLA-AA-H232</strain>
    </source>
</reference>
<gene>
    <name evidence="5" type="ORF">LKE05_12025</name>
</gene>
<protein>
    <submittedName>
        <fullName evidence="5">AraC family transcriptional regulator</fullName>
    </submittedName>
</protein>